<accession>A0ABX7FRZ8</accession>
<keyword evidence="3" id="KW-1185">Reference proteome</keyword>
<protein>
    <recommendedName>
        <fullName evidence="4">DUF3566 domain-containing protein</fullName>
    </recommendedName>
</protein>
<evidence type="ECO:0000313" key="2">
    <source>
        <dbReference type="EMBL" id="QRG69028.1"/>
    </source>
</evidence>
<feature type="transmembrane region" description="Helical" evidence="1">
    <location>
        <begin position="21"/>
        <end position="44"/>
    </location>
</feature>
<dbReference type="RefSeq" id="WP_203356025.1">
    <property type="nucleotide sequence ID" value="NZ_CP069127.1"/>
</dbReference>
<keyword evidence="1" id="KW-0472">Membrane</keyword>
<evidence type="ECO:0008006" key="4">
    <source>
        <dbReference type="Google" id="ProtNLM"/>
    </source>
</evidence>
<evidence type="ECO:0000313" key="3">
    <source>
        <dbReference type="Proteomes" id="UP000596248"/>
    </source>
</evidence>
<keyword evidence="1" id="KW-0812">Transmembrane</keyword>
<organism evidence="2 3">
    <name type="scientific">Brevibacillus choshinensis</name>
    <dbReference type="NCBI Taxonomy" id="54911"/>
    <lineage>
        <taxon>Bacteria</taxon>
        <taxon>Bacillati</taxon>
        <taxon>Bacillota</taxon>
        <taxon>Bacilli</taxon>
        <taxon>Bacillales</taxon>
        <taxon>Paenibacillaceae</taxon>
        <taxon>Brevibacillus</taxon>
    </lineage>
</organism>
<reference evidence="2 3" key="1">
    <citation type="submission" date="2021-01" db="EMBL/GenBank/DDBJ databases">
        <title>Identification of strong promoters based on the transcriptome of Brevibacillus choshinensis.</title>
        <authorList>
            <person name="Yao D."/>
            <person name="Zhang K."/>
            <person name="Wu J."/>
        </authorList>
    </citation>
    <scope>NUCLEOTIDE SEQUENCE [LARGE SCALE GENOMIC DNA]</scope>
    <source>
        <strain evidence="2 3">HPD31-SP3</strain>
    </source>
</reference>
<dbReference type="Proteomes" id="UP000596248">
    <property type="component" value="Chromosome"/>
</dbReference>
<feature type="transmembrane region" description="Helical" evidence="1">
    <location>
        <begin position="50"/>
        <end position="69"/>
    </location>
</feature>
<name>A0ABX7FRZ8_BRECH</name>
<keyword evidence="1" id="KW-1133">Transmembrane helix</keyword>
<proteinExistence type="predicted"/>
<dbReference type="EMBL" id="CP069127">
    <property type="protein sequence ID" value="QRG69028.1"/>
    <property type="molecule type" value="Genomic_DNA"/>
</dbReference>
<sequence>MEKQNYDRLTLKYVKISSYMKLCAAAGFAFGLLMAVFQFGVAILNLTATASIGSIVLTGVPAALMILVFTPLLSSFYALVFSLISYFPLMFILQKGKGITLEGVFDRDAEEGEGAGQKI</sequence>
<feature type="transmembrane region" description="Helical" evidence="1">
    <location>
        <begin position="76"/>
        <end position="93"/>
    </location>
</feature>
<evidence type="ECO:0000256" key="1">
    <source>
        <dbReference type="SAM" id="Phobius"/>
    </source>
</evidence>
<gene>
    <name evidence="2" type="ORF">JNE38_07775</name>
</gene>